<accession>A0A7Y9JS22</accession>
<comment type="caution">
    <text evidence="2">The sequence shown here is derived from an EMBL/GenBank/DDBJ whole genome shotgun (WGS) entry which is preliminary data.</text>
</comment>
<gene>
    <name evidence="2" type="ORF">BKA08_001547</name>
</gene>
<dbReference type="EMBL" id="JACCBE010000001">
    <property type="protein sequence ID" value="NYD57309.1"/>
    <property type="molecule type" value="Genomic_DNA"/>
</dbReference>
<dbReference type="Proteomes" id="UP000516957">
    <property type="component" value="Unassembled WGS sequence"/>
</dbReference>
<evidence type="ECO:0000313" key="2">
    <source>
        <dbReference type="EMBL" id="NYD57309.1"/>
    </source>
</evidence>
<keyword evidence="3" id="KW-1185">Reference proteome</keyword>
<dbReference type="Pfam" id="PF13338">
    <property type="entry name" value="AbiEi_4"/>
    <property type="match status" value="1"/>
</dbReference>
<dbReference type="InterPro" id="IPR025159">
    <property type="entry name" value="AbiEi_N"/>
</dbReference>
<dbReference type="RefSeq" id="WP_179615095.1">
    <property type="nucleotide sequence ID" value="NZ_CP059163.1"/>
</dbReference>
<name>A0A7Y9JS22_9ACTN</name>
<reference evidence="2 3" key="1">
    <citation type="submission" date="2020-07" db="EMBL/GenBank/DDBJ databases">
        <title>Sequencing the genomes of 1000 actinobacteria strains.</title>
        <authorList>
            <person name="Klenk H.-P."/>
        </authorList>
    </citation>
    <scope>NUCLEOTIDE SEQUENCE [LARGE SCALE GENOMIC DNA]</scope>
    <source>
        <strain evidence="2 3">DSM 18965</strain>
    </source>
</reference>
<proteinExistence type="predicted"/>
<evidence type="ECO:0000259" key="1">
    <source>
        <dbReference type="Pfam" id="PF13338"/>
    </source>
</evidence>
<organism evidence="2 3">
    <name type="scientific">Nocardioides marinisabuli</name>
    <dbReference type="NCBI Taxonomy" id="419476"/>
    <lineage>
        <taxon>Bacteria</taxon>
        <taxon>Bacillati</taxon>
        <taxon>Actinomycetota</taxon>
        <taxon>Actinomycetes</taxon>
        <taxon>Propionibacteriales</taxon>
        <taxon>Nocardioidaceae</taxon>
        <taxon>Nocardioides</taxon>
    </lineage>
</organism>
<feature type="domain" description="AbiEi antitoxin N-terminal" evidence="1">
    <location>
        <begin position="3"/>
        <end position="41"/>
    </location>
</feature>
<evidence type="ECO:0000313" key="3">
    <source>
        <dbReference type="Proteomes" id="UP000516957"/>
    </source>
</evidence>
<sequence>MASRGDLLTTREVSDLLGIESRQVRGLAEKGVITRIARGVFDRTSVERYRLERGSGRTRTWAEHTAWGAIALLSNAAPLGLGDTQRSRLRTTLREITDPTELTVRLRDRAVVTTCAGHRSVAERLRAELVVPGRQRLGLVEDDTVLDGYVHADQLADLVRRYRLIEDPAGPIVLRSTHTDIDFVRYLAASNRTLAAVDAATSLDPRERGMGEHNLLSRLELFRENDRL</sequence>
<dbReference type="AlphaFoldDB" id="A0A7Y9JS22"/>
<protein>
    <recommendedName>
        <fullName evidence="1">AbiEi antitoxin N-terminal domain-containing protein</fullName>
    </recommendedName>
</protein>